<dbReference type="InterPro" id="IPR002545">
    <property type="entry name" value="CheW-lke_dom"/>
</dbReference>
<dbReference type="Proteomes" id="UP000050580">
    <property type="component" value="Unassembled WGS sequence"/>
</dbReference>
<evidence type="ECO:0000259" key="1">
    <source>
        <dbReference type="PROSITE" id="PS50851"/>
    </source>
</evidence>
<protein>
    <recommendedName>
        <fullName evidence="1">CheW-like domain-containing protein</fullName>
    </recommendedName>
</protein>
<dbReference type="SUPFAM" id="SSF50341">
    <property type="entry name" value="CheW-like"/>
    <property type="match status" value="1"/>
</dbReference>
<evidence type="ECO:0000313" key="3">
    <source>
        <dbReference type="Proteomes" id="UP000050580"/>
    </source>
</evidence>
<proteinExistence type="predicted"/>
<feature type="domain" description="CheW-like" evidence="1">
    <location>
        <begin position="19"/>
        <end position="163"/>
    </location>
</feature>
<dbReference type="Gene3D" id="2.40.50.180">
    <property type="entry name" value="CheA-289, Domain 4"/>
    <property type="match status" value="1"/>
</dbReference>
<sequence>MQARLAKRLREVDRGERAIAAWMGVRIGARTLLIPLSHASELMPGQRPTPVPYTQPWFLGLVNCRGELAGVIDLAAYIDPETPPRHAQSFGQTRLLTFNPALEINAALVIDHMAGLKSQGDFVQAYAPRSDNPWPFLGNFYIDRDGTTWQELNLQRLSEDPRFISIGL</sequence>
<dbReference type="AlphaFoldDB" id="A0A0U1Q227"/>
<keyword evidence="3" id="KW-1185">Reference proteome</keyword>
<dbReference type="EMBL" id="LBNQ01000013">
    <property type="protein sequence ID" value="KKW68806.1"/>
    <property type="molecule type" value="Genomic_DNA"/>
</dbReference>
<gene>
    <name evidence="2" type="ORF">AAV94_03130</name>
</gene>
<dbReference type="GO" id="GO:0006935">
    <property type="term" value="P:chemotaxis"/>
    <property type="evidence" value="ECO:0007669"/>
    <property type="project" value="InterPro"/>
</dbReference>
<organism evidence="2 3">
    <name type="scientific">Lampropedia cohaerens</name>
    <dbReference type="NCBI Taxonomy" id="1610491"/>
    <lineage>
        <taxon>Bacteria</taxon>
        <taxon>Pseudomonadati</taxon>
        <taxon>Pseudomonadota</taxon>
        <taxon>Betaproteobacteria</taxon>
        <taxon>Burkholderiales</taxon>
        <taxon>Comamonadaceae</taxon>
        <taxon>Lampropedia</taxon>
    </lineage>
</organism>
<dbReference type="GO" id="GO:0007165">
    <property type="term" value="P:signal transduction"/>
    <property type="evidence" value="ECO:0007669"/>
    <property type="project" value="InterPro"/>
</dbReference>
<comment type="caution">
    <text evidence="2">The sequence shown here is derived from an EMBL/GenBank/DDBJ whole genome shotgun (WGS) entry which is preliminary data.</text>
</comment>
<accession>A0A0U1Q227</accession>
<dbReference type="STRING" id="1610491.AAV94_03130"/>
<reference evidence="2 3" key="1">
    <citation type="submission" date="2015-05" db="EMBL/GenBank/DDBJ databases">
        <title>Draft genome sequence of Lampropedia sp. CT6, isolated from the microbial mat of a hot water spring, located at Manikaran, India.</title>
        <authorList>
            <person name="Tripathi C."/>
            <person name="Rani P."/>
            <person name="Mahato N.K."/>
            <person name="Lal R."/>
        </authorList>
    </citation>
    <scope>NUCLEOTIDE SEQUENCE [LARGE SCALE GENOMIC DNA]</scope>
    <source>
        <strain evidence="2 3">CT6</strain>
    </source>
</reference>
<dbReference type="InterPro" id="IPR036061">
    <property type="entry name" value="CheW-like_dom_sf"/>
</dbReference>
<dbReference type="PROSITE" id="PS50851">
    <property type="entry name" value="CHEW"/>
    <property type="match status" value="1"/>
</dbReference>
<name>A0A0U1Q227_9BURK</name>
<evidence type="ECO:0000313" key="2">
    <source>
        <dbReference type="EMBL" id="KKW68806.1"/>
    </source>
</evidence>
<dbReference type="Pfam" id="PF01584">
    <property type="entry name" value="CheW"/>
    <property type="match status" value="1"/>
</dbReference>